<dbReference type="Proteomes" id="UP000002051">
    <property type="component" value="Chromosome 2"/>
</dbReference>
<keyword evidence="1" id="KW-0812">Transmembrane</keyword>
<name>G7IH47_MEDTR</name>
<protein>
    <submittedName>
        <fullName evidence="1">Transmembrane protein, putative</fullName>
    </submittedName>
</protein>
<evidence type="ECO:0000313" key="3">
    <source>
        <dbReference type="Proteomes" id="UP000002051"/>
    </source>
</evidence>
<reference evidence="2" key="3">
    <citation type="submission" date="2015-04" db="UniProtKB">
        <authorList>
            <consortium name="EnsemblPlants"/>
        </authorList>
    </citation>
    <scope>IDENTIFICATION</scope>
    <source>
        <strain evidence="2">cv. Jemalong A17</strain>
    </source>
</reference>
<evidence type="ECO:0000313" key="2">
    <source>
        <dbReference type="EnsemblPlants" id="AES66612"/>
    </source>
</evidence>
<keyword evidence="1" id="KW-0472">Membrane</keyword>
<keyword evidence="3" id="KW-1185">Reference proteome</keyword>
<dbReference type="EnsemblPlants" id="AES66612">
    <property type="protein sequence ID" value="AES66612"/>
    <property type="gene ID" value="MTR_2g076360"/>
</dbReference>
<dbReference type="AlphaFoldDB" id="G7IH47"/>
<gene>
    <name evidence="1" type="ordered locus">MTR_2g076360</name>
</gene>
<dbReference type="PaxDb" id="3880-AES66612"/>
<reference evidence="1 3" key="1">
    <citation type="journal article" date="2011" name="Nature">
        <title>The Medicago genome provides insight into the evolution of rhizobial symbioses.</title>
        <authorList>
            <person name="Young N.D."/>
            <person name="Debelle F."/>
            <person name="Oldroyd G.E."/>
            <person name="Geurts R."/>
            <person name="Cannon S.B."/>
            <person name="Udvardi M.K."/>
            <person name="Benedito V.A."/>
            <person name="Mayer K.F."/>
            <person name="Gouzy J."/>
            <person name="Schoof H."/>
            <person name="Van de Peer Y."/>
            <person name="Proost S."/>
            <person name="Cook D.R."/>
            <person name="Meyers B.C."/>
            <person name="Spannagl M."/>
            <person name="Cheung F."/>
            <person name="De Mita S."/>
            <person name="Krishnakumar V."/>
            <person name="Gundlach H."/>
            <person name="Zhou S."/>
            <person name="Mudge J."/>
            <person name="Bharti A.K."/>
            <person name="Murray J.D."/>
            <person name="Naoumkina M.A."/>
            <person name="Rosen B."/>
            <person name="Silverstein K.A."/>
            <person name="Tang H."/>
            <person name="Rombauts S."/>
            <person name="Zhao P.X."/>
            <person name="Zhou P."/>
            <person name="Barbe V."/>
            <person name="Bardou P."/>
            <person name="Bechner M."/>
            <person name="Bellec A."/>
            <person name="Berger A."/>
            <person name="Berges H."/>
            <person name="Bidwell S."/>
            <person name="Bisseling T."/>
            <person name="Choisne N."/>
            <person name="Couloux A."/>
            <person name="Denny R."/>
            <person name="Deshpande S."/>
            <person name="Dai X."/>
            <person name="Doyle J.J."/>
            <person name="Dudez A.M."/>
            <person name="Farmer A.D."/>
            <person name="Fouteau S."/>
            <person name="Franken C."/>
            <person name="Gibelin C."/>
            <person name="Gish J."/>
            <person name="Goldstein S."/>
            <person name="Gonzalez A.J."/>
            <person name="Green P.J."/>
            <person name="Hallab A."/>
            <person name="Hartog M."/>
            <person name="Hua A."/>
            <person name="Humphray S.J."/>
            <person name="Jeong D.H."/>
            <person name="Jing Y."/>
            <person name="Jocker A."/>
            <person name="Kenton S.M."/>
            <person name="Kim D.J."/>
            <person name="Klee K."/>
            <person name="Lai H."/>
            <person name="Lang C."/>
            <person name="Lin S."/>
            <person name="Macmil S.L."/>
            <person name="Magdelenat G."/>
            <person name="Matthews L."/>
            <person name="McCorrison J."/>
            <person name="Monaghan E.L."/>
            <person name="Mun J.H."/>
            <person name="Najar F.Z."/>
            <person name="Nicholson C."/>
            <person name="Noirot C."/>
            <person name="O'Bleness M."/>
            <person name="Paule C.R."/>
            <person name="Poulain J."/>
            <person name="Prion F."/>
            <person name="Qin B."/>
            <person name="Qu C."/>
            <person name="Retzel E.F."/>
            <person name="Riddle C."/>
            <person name="Sallet E."/>
            <person name="Samain S."/>
            <person name="Samson N."/>
            <person name="Sanders I."/>
            <person name="Saurat O."/>
            <person name="Scarpelli C."/>
            <person name="Schiex T."/>
            <person name="Segurens B."/>
            <person name="Severin A.J."/>
            <person name="Sherrier D.J."/>
            <person name="Shi R."/>
            <person name="Sims S."/>
            <person name="Singer S.R."/>
            <person name="Sinharoy S."/>
            <person name="Sterck L."/>
            <person name="Viollet A."/>
            <person name="Wang B.B."/>
            <person name="Wang K."/>
            <person name="Wang M."/>
            <person name="Wang X."/>
            <person name="Warfsmann J."/>
            <person name="Weissenbach J."/>
            <person name="White D.D."/>
            <person name="White J.D."/>
            <person name="Wiley G.B."/>
            <person name="Wincker P."/>
            <person name="Xing Y."/>
            <person name="Yang L."/>
            <person name="Yao Z."/>
            <person name="Ying F."/>
            <person name="Zhai J."/>
            <person name="Zhou L."/>
            <person name="Zuber A."/>
            <person name="Denarie J."/>
            <person name="Dixon R.A."/>
            <person name="May G.D."/>
            <person name="Schwartz D.C."/>
            <person name="Rogers J."/>
            <person name="Quetier F."/>
            <person name="Town C.D."/>
            <person name="Roe B.A."/>
        </authorList>
    </citation>
    <scope>NUCLEOTIDE SEQUENCE [LARGE SCALE GENOMIC DNA]</scope>
    <source>
        <strain evidence="1">A17</strain>
        <strain evidence="2 3">cv. Jemalong A17</strain>
    </source>
</reference>
<reference evidence="1 3" key="2">
    <citation type="journal article" date="2014" name="BMC Genomics">
        <title>An improved genome release (version Mt4.0) for the model legume Medicago truncatula.</title>
        <authorList>
            <person name="Tang H."/>
            <person name="Krishnakumar V."/>
            <person name="Bidwell S."/>
            <person name="Rosen B."/>
            <person name="Chan A."/>
            <person name="Zhou S."/>
            <person name="Gentzbittel L."/>
            <person name="Childs K.L."/>
            <person name="Yandell M."/>
            <person name="Gundlach H."/>
            <person name="Mayer K.F."/>
            <person name="Schwartz D.C."/>
            <person name="Town C.D."/>
        </authorList>
    </citation>
    <scope>GENOME REANNOTATION</scope>
    <source>
        <strain evidence="2 3">cv. Jemalong A17</strain>
    </source>
</reference>
<dbReference type="EMBL" id="CM001218">
    <property type="protein sequence ID" value="AES66612.1"/>
    <property type="molecule type" value="Genomic_DNA"/>
</dbReference>
<organism evidence="1 3">
    <name type="scientific">Medicago truncatula</name>
    <name type="common">Barrel medic</name>
    <name type="synonym">Medicago tribuloides</name>
    <dbReference type="NCBI Taxonomy" id="3880"/>
    <lineage>
        <taxon>Eukaryota</taxon>
        <taxon>Viridiplantae</taxon>
        <taxon>Streptophyta</taxon>
        <taxon>Embryophyta</taxon>
        <taxon>Tracheophyta</taxon>
        <taxon>Spermatophyta</taxon>
        <taxon>Magnoliopsida</taxon>
        <taxon>eudicotyledons</taxon>
        <taxon>Gunneridae</taxon>
        <taxon>Pentapetalae</taxon>
        <taxon>rosids</taxon>
        <taxon>fabids</taxon>
        <taxon>Fabales</taxon>
        <taxon>Fabaceae</taxon>
        <taxon>Papilionoideae</taxon>
        <taxon>50 kb inversion clade</taxon>
        <taxon>NPAAA clade</taxon>
        <taxon>Hologalegina</taxon>
        <taxon>IRL clade</taxon>
        <taxon>Trifolieae</taxon>
        <taxon>Medicago</taxon>
    </lineage>
</organism>
<evidence type="ECO:0000313" key="1">
    <source>
        <dbReference type="EMBL" id="AES66612.1"/>
    </source>
</evidence>
<proteinExistence type="predicted"/>
<dbReference type="HOGENOM" id="CLU_2708512_0_0_1"/>
<sequence>MAPHISHQALIIWTGYGPISTPDACSLILFVLPRLFYGYRTLVFPHNLILLNQLSRAYWVLGNYFIIHALSQV</sequence>
<accession>G7IH47</accession>